<gene>
    <name evidence="1" type="ORF">BpHYR1_044112</name>
</gene>
<dbReference type="Proteomes" id="UP000276133">
    <property type="component" value="Unassembled WGS sequence"/>
</dbReference>
<dbReference type="AlphaFoldDB" id="A0A3M7Q8V8"/>
<proteinExistence type="predicted"/>
<sequence>MADHSYLGNNLNQDKMRTIRNCQLLRVPLMKPILSLILARNLKSPFFELEFVLDSNGNKIDKPRRFGYKFAFRFMQQIMIICLFKLSKSIKAVHLV</sequence>
<accession>A0A3M7Q8V8</accession>
<name>A0A3M7Q8V8_BRAPC</name>
<organism evidence="1 2">
    <name type="scientific">Brachionus plicatilis</name>
    <name type="common">Marine rotifer</name>
    <name type="synonym">Brachionus muelleri</name>
    <dbReference type="NCBI Taxonomy" id="10195"/>
    <lineage>
        <taxon>Eukaryota</taxon>
        <taxon>Metazoa</taxon>
        <taxon>Spiralia</taxon>
        <taxon>Gnathifera</taxon>
        <taxon>Rotifera</taxon>
        <taxon>Eurotatoria</taxon>
        <taxon>Monogononta</taxon>
        <taxon>Pseudotrocha</taxon>
        <taxon>Ploima</taxon>
        <taxon>Brachionidae</taxon>
        <taxon>Brachionus</taxon>
    </lineage>
</organism>
<comment type="caution">
    <text evidence="1">The sequence shown here is derived from an EMBL/GenBank/DDBJ whole genome shotgun (WGS) entry which is preliminary data.</text>
</comment>
<protein>
    <submittedName>
        <fullName evidence="1">Uncharacterized protein</fullName>
    </submittedName>
</protein>
<dbReference type="EMBL" id="REGN01006937">
    <property type="protein sequence ID" value="RNA07830.1"/>
    <property type="molecule type" value="Genomic_DNA"/>
</dbReference>
<evidence type="ECO:0000313" key="1">
    <source>
        <dbReference type="EMBL" id="RNA07830.1"/>
    </source>
</evidence>
<reference evidence="1 2" key="1">
    <citation type="journal article" date="2018" name="Sci. Rep.">
        <title>Genomic signatures of local adaptation to the degree of environmental predictability in rotifers.</title>
        <authorList>
            <person name="Franch-Gras L."/>
            <person name="Hahn C."/>
            <person name="Garcia-Roger E.M."/>
            <person name="Carmona M.J."/>
            <person name="Serra M."/>
            <person name="Gomez A."/>
        </authorList>
    </citation>
    <scope>NUCLEOTIDE SEQUENCE [LARGE SCALE GENOMIC DNA]</scope>
    <source>
        <strain evidence="1">HYR1</strain>
    </source>
</reference>
<keyword evidence="2" id="KW-1185">Reference proteome</keyword>
<evidence type="ECO:0000313" key="2">
    <source>
        <dbReference type="Proteomes" id="UP000276133"/>
    </source>
</evidence>